<sequence length="160" mass="18007">MNYIATVNTPAHGTISVTYADIEKNILGAWREEETIQLSGKEKQQIAKDIICNRRFTRVFEKAYVVNSGFGTFVFPVRSGRFCQSKLTEFASQIAIWIKTQSSFDFSDDEAIAQGMRIANNAIKCKNITYAAGVDSWKLFCANFMLNVYASNRIHILAGK</sequence>
<dbReference type="Proteomes" id="UP000007841">
    <property type="component" value="Plasmid pKPHS1"/>
</dbReference>
<proteinExistence type="predicted"/>
<geneLocation type="plasmid" evidence="1 2">
    <name>pKPHS1</name>
</geneLocation>
<dbReference type="KEGG" id="kpm:KPHS_p100980"/>
<reference evidence="2" key="1">
    <citation type="journal article" date="2012" name="J. Bacteriol.">
        <title>Complete genome sequence of Klebsiella pneumoniae subsp. pneumoniae HS11286, a multidrug-resistant strain isolated from human sputum.</title>
        <authorList>
            <person name="Liu P."/>
            <person name="Li P."/>
            <person name="Jiang X."/>
            <person name="Bi D."/>
            <person name="Xie Y."/>
            <person name="Tai C."/>
            <person name="Deng Z."/>
            <person name="Rajakumar K."/>
            <person name="Ou H.Y."/>
        </authorList>
    </citation>
    <scope>NUCLEOTIDE SEQUENCE [LARGE SCALE GENOMIC DNA]</scope>
    <source>
        <strain evidence="2">HS11286</strain>
        <plasmid evidence="2">pKPHS1</plasmid>
    </source>
</reference>
<dbReference type="RefSeq" id="WP_014342150.1">
    <property type="nucleotide sequence ID" value="NC_016838.1"/>
</dbReference>
<dbReference type="PATRIC" id="fig|1125630.4.peg.5280"/>
<evidence type="ECO:0000313" key="1">
    <source>
        <dbReference type="EMBL" id="AEW92006.1"/>
    </source>
</evidence>
<dbReference type="RefSeq" id="YP_005220905.1">
    <property type="nucleotide sequence ID" value="NC_016838.1"/>
</dbReference>
<accession>A0A0H3GZB3</accession>
<dbReference type="HOGENOM" id="CLU_1649560_0_0_6"/>
<name>A0A0H3GZB3_KLEPH</name>
<organism evidence="1 2">
    <name type="scientific">Klebsiella pneumoniae subsp. pneumoniae (strain HS11286)</name>
    <dbReference type="NCBI Taxonomy" id="1125630"/>
    <lineage>
        <taxon>Bacteria</taxon>
        <taxon>Pseudomonadati</taxon>
        <taxon>Pseudomonadota</taxon>
        <taxon>Gammaproteobacteria</taxon>
        <taxon>Enterobacterales</taxon>
        <taxon>Enterobacteriaceae</taxon>
        <taxon>Klebsiella/Raoultella group</taxon>
        <taxon>Klebsiella</taxon>
        <taxon>Klebsiella pneumoniae complex</taxon>
    </lineage>
</organism>
<keyword evidence="2" id="KW-1185">Reference proteome</keyword>
<dbReference type="EMBL" id="CP003223">
    <property type="protein sequence ID" value="AEW92006.1"/>
    <property type="molecule type" value="Genomic_DNA"/>
</dbReference>
<keyword evidence="1" id="KW-0614">Plasmid</keyword>
<dbReference type="GeneID" id="11817994"/>
<protein>
    <submittedName>
        <fullName evidence="1">Uncharacterized protein</fullName>
    </submittedName>
</protein>
<evidence type="ECO:0000313" key="2">
    <source>
        <dbReference type="Proteomes" id="UP000007841"/>
    </source>
</evidence>
<gene>
    <name evidence="1" type="ordered locus">KPHS_p100980</name>
</gene>
<dbReference type="AlphaFoldDB" id="A0A0H3GZB3"/>